<evidence type="ECO:0000313" key="8">
    <source>
        <dbReference type="EMBL" id="NBZ87760.1"/>
    </source>
</evidence>
<name>A0AAE4YD41_9RHOB</name>
<dbReference type="GO" id="GO:0016887">
    <property type="term" value="F:ATP hydrolysis activity"/>
    <property type="evidence" value="ECO:0007669"/>
    <property type="project" value="InterPro"/>
</dbReference>
<keyword evidence="5 8" id="KW-0067">ATP-binding</keyword>
<dbReference type="CDD" id="cd03257">
    <property type="entry name" value="ABC_NikE_OppD_transporters"/>
    <property type="match status" value="1"/>
</dbReference>
<dbReference type="Pfam" id="PF08352">
    <property type="entry name" value="oligo_HPY"/>
    <property type="match status" value="1"/>
</dbReference>
<dbReference type="EMBL" id="JAABNR010000007">
    <property type="protein sequence ID" value="NBZ87760.1"/>
    <property type="molecule type" value="Genomic_DNA"/>
</dbReference>
<evidence type="ECO:0000256" key="2">
    <source>
        <dbReference type="ARBA" id="ARBA00005417"/>
    </source>
</evidence>
<proteinExistence type="inferred from homology"/>
<keyword evidence="9" id="KW-1185">Reference proteome</keyword>
<feature type="region of interest" description="Disordered" evidence="6">
    <location>
        <begin position="250"/>
        <end position="269"/>
    </location>
</feature>
<dbReference type="RefSeq" id="WP_168774571.1">
    <property type="nucleotide sequence ID" value="NZ_JAABNR010000007.1"/>
</dbReference>
<gene>
    <name evidence="8" type="ORF">GV832_09240</name>
</gene>
<evidence type="ECO:0000256" key="4">
    <source>
        <dbReference type="ARBA" id="ARBA00022741"/>
    </source>
</evidence>
<dbReference type="PROSITE" id="PS50893">
    <property type="entry name" value="ABC_TRANSPORTER_2"/>
    <property type="match status" value="1"/>
</dbReference>
<evidence type="ECO:0000256" key="3">
    <source>
        <dbReference type="ARBA" id="ARBA00022448"/>
    </source>
</evidence>
<dbReference type="Gene3D" id="3.40.50.300">
    <property type="entry name" value="P-loop containing nucleotide triphosphate hydrolases"/>
    <property type="match status" value="1"/>
</dbReference>
<dbReference type="InterPro" id="IPR003593">
    <property type="entry name" value="AAA+_ATPase"/>
</dbReference>
<dbReference type="Proteomes" id="UP001193501">
    <property type="component" value="Unassembled WGS sequence"/>
</dbReference>
<dbReference type="FunFam" id="3.40.50.300:FF:000016">
    <property type="entry name" value="Oligopeptide ABC transporter ATP-binding component"/>
    <property type="match status" value="1"/>
</dbReference>
<dbReference type="SMART" id="SM00382">
    <property type="entry name" value="AAA"/>
    <property type="match status" value="1"/>
</dbReference>
<keyword evidence="3" id="KW-0813">Transport</keyword>
<dbReference type="PANTHER" id="PTHR43776">
    <property type="entry name" value="TRANSPORT ATP-BINDING PROTEIN"/>
    <property type="match status" value="1"/>
</dbReference>
<protein>
    <submittedName>
        <fullName evidence="8">ATP-binding cassette domain-containing protein</fullName>
    </submittedName>
</protein>
<dbReference type="InterPro" id="IPR050319">
    <property type="entry name" value="ABC_transp_ATP-bind"/>
</dbReference>
<dbReference type="InterPro" id="IPR013563">
    <property type="entry name" value="Oligopep_ABC_C"/>
</dbReference>
<dbReference type="GO" id="GO:0005524">
    <property type="term" value="F:ATP binding"/>
    <property type="evidence" value="ECO:0007669"/>
    <property type="project" value="UniProtKB-KW"/>
</dbReference>
<feature type="domain" description="ABC transporter" evidence="7">
    <location>
        <begin position="3"/>
        <end position="253"/>
    </location>
</feature>
<sequence>MILEARNLSVAYPLPRGLISRPAPLTVVHDVSFRLERGKTLGIVGESGCGKSTLGRALLHLLPAAKGEVLWAGENPAQMAPETLRKARAKRQIIFQDPIAALDPRMTVLKSLTRPLATFEPGITRAESRDRAAEVLQRTGLSADYLARYPHELSGGQAQRVGIARALIARPEVIICDEPVSALDVSIQAQVVNLLLDLQEDLGLALVFISHNLAVVRQMADEVMVMCLGRVVEQAPAEAFHLSPQHPYSQALRQAVPEPDPLAERSRRGKALQGELPSVHAPPPGCVFASRCDRARPECRTTRPELAPRGAALVACPY</sequence>
<dbReference type="InterPro" id="IPR027417">
    <property type="entry name" value="P-loop_NTPase"/>
</dbReference>
<dbReference type="Pfam" id="PF00005">
    <property type="entry name" value="ABC_tran"/>
    <property type="match status" value="1"/>
</dbReference>
<dbReference type="InterPro" id="IPR003439">
    <property type="entry name" value="ABC_transporter-like_ATP-bd"/>
</dbReference>
<dbReference type="PANTHER" id="PTHR43776:SF7">
    <property type="entry name" value="D,D-DIPEPTIDE TRANSPORT ATP-BINDING PROTEIN DDPF-RELATED"/>
    <property type="match status" value="1"/>
</dbReference>
<evidence type="ECO:0000259" key="7">
    <source>
        <dbReference type="PROSITE" id="PS50893"/>
    </source>
</evidence>
<evidence type="ECO:0000256" key="1">
    <source>
        <dbReference type="ARBA" id="ARBA00004417"/>
    </source>
</evidence>
<reference evidence="8" key="1">
    <citation type="submission" date="2020-01" db="EMBL/GenBank/DDBJ databases">
        <authorList>
            <person name="Chen W.-M."/>
        </authorList>
    </citation>
    <scope>NUCLEOTIDE SEQUENCE</scope>
    <source>
        <strain evidence="8">CYK-10</strain>
    </source>
</reference>
<comment type="similarity">
    <text evidence="2">Belongs to the ABC transporter superfamily.</text>
</comment>
<dbReference type="GO" id="GO:0015833">
    <property type="term" value="P:peptide transport"/>
    <property type="evidence" value="ECO:0007669"/>
    <property type="project" value="InterPro"/>
</dbReference>
<evidence type="ECO:0000256" key="5">
    <source>
        <dbReference type="ARBA" id="ARBA00022840"/>
    </source>
</evidence>
<dbReference type="GO" id="GO:0005886">
    <property type="term" value="C:plasma membrane"/>
    <property type="evidence" value="ECO:0007669"/>
    <property type="project" value="UniProtKB-SubCell"/>
</dbReference>
<dbReference type="AlphaFoldDB" id="A0AAE4YD41"/>
<comment type="caution">
    <text evidence="8">The sequence shown here is derived from an EMBL/GenBank/DDBJ whole genome shotgun (WGS) entry which is preliminary data.</text>
</comment>
<dbReference type="SUPFAM" id="SSF52540">
    <property type="entry name" value="P-loop containing nucleoside triphosphate hydrolases"/>
    <property type="match status" value="1"/>
</dbReference>
<evidence type="ECO:0000256" key="6">
    <source>
        <dbReference type="SAM" id="MobiDB-lite"/>
    </source>
</evidence>
<accession>A0AAE4YD41</accession>
<dbReference type="InterPro" id="IPR017871">
    <property type="entry name" value="ABC_transporter-like_CS"/>
</dbReference>
<organism evidence="8 9">
    <name type="scientific">Stagnihabitans tardus</name>
    <dbReference type="NCBI Taxonomy" id="2699202"/>
    <lineage>
        <taxon>Bacteria</taxon>
        <taxon>Pseudomonadati</taxon>
        <taxon>Pseudomonadota</taxon>
        <taxon>Alphaproteobacteria</taxon>
        <taxon>Rhodobacterales</taxon>
        <taxon>Paracoccaceae</taxon>
        <taxon>Stagnihabitans</taxon>
    </lineage>
</organism>
<keyword evidence="4" id="KW-0547">Nucleotide-binding</keyword>
<dbReference type="GO" id="GO:0055085">
    <property type="term" value="P:transmembrane transport"/>
    <property type="evidence" value="ECO:0007669"/>
    <property type="project" value="UniProtKB-ARBA"/>
</dbReference>
<dbReference type="PROSITE" id="PS00211">
    <property type="entry name" value="ABC_TRANSPORTER_1"/>
    <property type="match status" value="1"/>
</dbReference>
<comment type="subcellular location">
    <subcellularLocation>
        <location evidence="1">Cell inner membrane</location>
        <topology evidence="1">Peripheral membrane protein</topology>
    </subcellularLocation>
</comment>
<evidence type="ECO:0000313" key="9">
    <source>
        <dbReference type="Proteomes" id="UP001193501"/>
    </source>
</evidence>
<dbReference type="NCBIfam" id="TIGR01727">
    <property type="entry name" value="oligo_HPY"/>
    <property type="match status" value="1"/>
</dbReference>